<dbReference type="Proteomes" id="UP000017661">
    <property type="component" value="Segment"/>
</dbReference>
<name>U5J9U3_9CAUD</name>
<dbReference type="KEGG" id="vg:17825157"/>
<proteinExistence type="predicted"/>
<protein>
    <submittedName>
        <fullName evidence="2">Uncharacterized protein</fullName>
    </submittedName>
</protein>
<organism evidence="2 3">
    <name type="scientific">Bacillus phage vB_BanS-Tsamsa</name>
    <dbReference type="NCBI Taxonomy" id="1308863"/>
    <lineage>
        <taxon>Viruses</taxon>
        <taxon>Duplodnaviria</taxon>
        <taxon>Heunggongvirae</taxon>
        <taxon>Uroviricota</taxon>
        <taxon>Caudoviricetes</taxon>
        <taxon>Joanripponvirinae</taxon>
        <taxon>Tsamsavirus</taxon>
        <taxon>Tsamsavirus tsamsa</taxon>
    </lineage>
</organism>
<keyword evidence="3" id="KW-1185">Reference proteome</keyword>
<dbReference type="RefSeq" id="YP_008873269.1">
    <property type="nucleotide sequence ID" value="NC_023007.1"/>
</dbReference>
<keyword evidence="1" id="KW-0812">Transmembrane</keyword>
<evidence type="ECO:0000313" key="3">
    <source>
        <dbReference type="Proteomes" id="UP000017661"/>
    </source>
</evidence>
<feature type="transmembrane region" description="Helical" evidence="1">
    <location>
        <begin position="6"/>
        <end position="29"/>
    </location>
</feature>
<evidence type="ECO:0000313" key="2">
    <source>
        <dbReference type="EMBL" id="AGI11991.1"/>
    </source>
</evidence>
<sequence length="31" mass="3633">MFYTDSLTFDLIMTVGVLIIGLLMFYILFKL</sequence>
<accession>U5J9U3</accession>
<evidence type="ECO:0000256" key="1">
    <source>
        <dbReference type="SAM" id="Phobius"/>
    </source>
</evidence>
<keyword evidence="1" id="KW-1133">Transmembrane helix</keyword>
<reference evidence="2 3" key="1">
    <citation type="journal article" date="2014" name="PLoS ONE">
        <title>Novel Giant Siphovirus from Bacillus anthracis Features Unusual Genome Characteristics.</title>
        <authorList>
            <person name="Ganz H.H."/>
            <person name="Law C."/>
            <person name="Schmuki M."/>
            <person name="Eichenseher F."/>
            <person name="Calendar R."/>
            <person name="Loessner M.J."/>
            <person name="Getz W.M."/>
            <person name="Korlach J."/>
            <person name="Beyer W."/>
            <person name="Klumpp J."/>
        </authorList>
    </citation>
    <scope>NUCLEOTIDE SEQUENCE [LARGE SCALE GENOMIC DNA]</scope>
</reference>
<dbReference type="EMBL" id="KC481682">
    <property type="protein sequence ID" value="AGI11991.1"/>
    <property type="molecule type" value="Genomic_DNA"/>
</dbReference>
<dbReference type="GeneID" id="17825157"/>
<keyword evidence="1" id="KW-0472">Membrane</keyword>